<reference evidence="1 2" key="1">
    <citation type="submission" date="2021-06" db="EMBL/GenBank/DDBJ databases">
        <title>Nitratireductor porphyridii sp. nov., isolated from a small marine red alga, Porphyridium purpureum in South Korea.</title>
        <authorList>
            <person name="Kim K.H."/>
            <person name="Kristyanto S."/>
            <person name="Jeon C.O."/>
        </authorList>
    </citation>
    <scope>NUCLEOTIDE SEQUENCE [LARGE SCALE GENOMIC DNA]</scope>
    <source>
        <strain evidence="1 2">R6</strain>
        <plasmid evidence="1">pR6_1</plasmid>
    </source>
</reference>
<dbReference type="InterPro" id="IPR023214">
    <property type="entry name" value="HAD_sf"/>
</dbReference>
<proteinExistence type="predicted"/>
<protein>
    <submittedName>
        <fullName evidence="1">HAD-IIB family hydrolase</fullName>
    </submittedName>
</protein>
<dbReference type="Gene3D" id="3.40.50.1000">
    <property type="entry name" value="HAD superfamily/HAD-like"/>
    <property type="match status" value="2"/>
</dbReference>
<dbReference type="InterPro" id="IPR036412">
    <property type="entry name" value="HAD-like_sf"/>
</dbReference>
<geneLocation type="plasmid" evidence="1">
    <name>pR6_1</name>
</geneLocation>
<dbReference type="Proteomes" id="UP000777661">
    <property type="component" value="Unassembled WGS sequence"/>
</dbReference>
<keyword evidence="1" id="KW-0614">Plasmid</keyword>
<dbReference type="GO" id="GO:0016787">
    <property type="term" value="F:hydrolase activity"/>
    <property type="evidence" value="ECO:0007669"/>
    <property type="project" value="UniProtKB-KW"/>
</dbReference>
<evidence type="ECO:0000313" key="1">
    <source>
        <dbReference type="EMBL" id="MBY8918509.1"/>
    </source>
</evidence>
<comment type="caution">
    <text evidence="1">The sequence shown here is derived from an EMBL/GenBank/DDBJ whole genome shotgun (WGS) entry which is preliminary data.</text>
</comment>
<dbReference type="InterPro" id="IPR006379">
    <property type="entry name" value="HAD-SF_hydro_IIB"/>
</dbReference>
<evidence type="ECO:0000313" key="2">
    <source>
        <dbReference type="Proteomes" id="UP000777661"/>
    </source>
</evidence>
<dbReference type="NCBIfam" id="TIGR01484">
    <property type="entry name" value="HAD-SF-IIB"/>
    <property type="match status" value="1"/>
</dbReference>
<keyword evidence="2" id="KW-1185">Reference proteome</keyword>
<sequence>MVAEMTAKLVPEETMLPRPFGEMSTQRLAEVDFVLTDIDDTLTTAGRLPSLAYHALERLHHAGIVVIPVTGRPAGWCDLIARLWPVDAVVGENGAFYFVCSPQGGMVREFAQSAEERREGRQRLDRLAASILTAVPGARLSADQTFREADLAIDFAEDGPRLKDADIARIVSCFEEAGAVAKVSSIHVNGWFGRYDKLAMTRRLFSRHYGLELDKADRNVIFVGDSPNDAPMFGFFQNSVGVANFADFLDGTATPPKWITQQAGGAGFAEVADAILRAKGGARGAAEGTNDAS</sequence>
<name>A0ABS7RC61_9HYPH</name>
<accession>A0ABS7RC61</accession>
<dbReference type="EMBL" id="JAHSQO010000006">
    <property type="protein sequence ID" value="MBY8918509.1"/>
    <property type="molecule type" value="Genomic_DNA"/>
</dbReference>
<gene>
    <name evidence="1" type="ORF">KVG22_18035</name>
</gene>
<keyword evidence="1" id="KW-0378">Hydrolase</keyword>
<organism evidence="1 2">
    <name type="scientific">Nitratireductor rhodophyticola</name>
    <dbReference type="NCBI Taxonomy" id="2854036"/>
    <lineage>
        <taxon>Bacteria</taxon>
        <taxon>Pseudomonadati</taxon>
        <taxon>Pseudomonadota</taxon>
        <taxon>Alphaproteobacteria</taxon>
        <taxon>Hyphomicrobiales</taxon>
        <taxon>Phyllobacteriaceae</taxon>
        <taxon>Nitratireductor</taxon>
    </lineage>
</organism>
<dbReference type="SUPFAM" id="SSF56784">
    <property type="entry name" value="HAD-like"/>
    <property type="match status" value="1"/>
</dbReference>